<protein>
    <submittedName>
        <fullName evidence="2">Uncharacterized protein</fullName>
    </submittedName>
</protein>
<dbReference type="Proteomes" id="UP000826656">
    <property type="component" value="Unassembled WGS sequence"/>
</dbReference>
<reference evidence="2 3" key="1">
    <citation type="journal article" date="2021" name="bioRxiv">
        <title>Chromosome-scale and haplotype-resolved genome assembly of a tetraploid potato cultivar.</title>
        <authorList>
            <person name="Sun H."/>
            <person name="Jiao W.-B."/>
            <person name="Krause K."/>
            <person name="Campoy J.A."/>
            <person name="Goel M."/>
            <person name="Folz-Donahue K."/>
            <person name="Kukat C."/>
            <person name="Huettel B."/>
            <person name="Schneeberger K."/>
        </authorList>
    </citation>
    <scope>NUCLEOTIDE SEQUENCE [LARGE SCALE GENOMIC DNA]</scope>
    <source>
        <strain evidence="2">SolTubOtavaFocal</strain>
        <tissue evidence="2">Leaves</tissue>
    </source>
</reference>
<sequence>MHTGGHNQSTSWFSFPTFSLTKDEVQLKLAWMNALSPNSEDSLRFIVQACFLRQVGQVFSSKWLSLPKGQSQSFMSPWIMLTTFCFTSVVQAGIILLLAAQEGG</sequence>
<keyword evidence="1" id="KW-1133">Transmembrane helix</keyword>
<evidence type="ECO:0000313" key="3">
    <source>
        <dbReference type="Proteomes" id="UP000826656"/>
    </source>
</evidence>
<comment type="caution">
    <text evidence="2">The sequence shown here is derived from an EMBL/GenBank/DDBJ whole genome shotgun (WGS) entry which is preliminary data.</text>
</comment>
<name>A0ABQ7TRH0_SOLTU</name>
<accession>A0ABQ7TRH0</accession>
<feature type="transmembrane region" description="Helical" evidence="1">
    <location>
        <begin position="78"/>
        <end position="100"/>
    </location>
</feature>
<proteinExistence type="predicted"/>
<evidence type="ECO:0000256" key="1">
    <source>
        <dbReference type="SAM" id="Phobius"/>
    </source>
</evidence>
<evidence type="ECO:0000313" key="2">
    <source>
        <dbReference type="EMBL" id="KAH0737040.1"/>
    </source>
</evidence>
<gene>
    <name evidence="2" type="ORF">KY290_035745</name>
</gene>
<dbReference type="EMBL" id="JAIVGD010000028">
    <property type="protein sequence ID" value="KAH0737040.1"/>
    <property type="molecule type" value="Genomic_DNA"/>
</dbReference>
<keyword evidence="1" id="KW-0472">Membrane</keyword>
<keyword evidence="3" id="KW-1185">Reference proteome</keyword>
<organism evidence="2 3">
    <name type="scientific">Solanum tuberosum</name>
    <name type="common">Potato</name>
    <dbReference type="NCBI Taxonomy" id="4113"/>
    <lineage>
        <taxon>Eukaryota</taxon>
        <taxon>Viridiplantae</taxon>
        <taxon>Streptophyta</taxon>
        <taxon>Embryophyta</taxon>
        <taxon>Tracheophyta</taxon>
        <taxon>Spermatophyta</taxon>
        <taxon>Magnoliopsida</taxon>
        <taxon>eudicotyledons</taxon>
        <taxon>Gunneridae</taxon>
        <taxon>Pentapetalae</taxon>
        <taxon>asterids</taxon>
        <taxon>lamiids</taxon>
        <taxon>Solanales</taxon>
        <taxon>Solanaceae</taxon>
        <taxon>Solanoideae</taxon>
        <taxon>Solaneae</taxon>
        <taxon>Solanum</taxon>
    </lineage>
</organism>
<keyword evidence="1" id="KW-0812">Transmembrane</keyword>